<accession>A0A850ETW4</accession>
<feature type="transmembrane region" description="Helical" evidence="1">
    <location>
        <begin position="21"/>
        <end position="38"/>
    </location>
</feature>
<dbReference type="AlphaFoldDB" id="A0A850ETW4"/>
<keyword evidence="1" id="KW-0472">Membrane</keyword>
<evidence type="ECO:0000313" key="2">
    <source>
        <dbReference type="EMBL" id="NUU64026.1"/>
    </source>
</evidence>
<organism evidence="2 3">
    <name type="scientific">Paenibacillus agri</name>
    <dbReference type="NCBI Taxonomy" id="2744309"/>
    <lineage>
        <taxon>Bacteria</taxon>
        <taxon>Bacillati</taxon>
        <taxon>Bacillota</taxon>
        <taxon>Bacilli</taxon>
        <taxon>Bacillales</taxon>
        <taxon>Paenibacillaceae</taxon>
        <taxon>Paenibacillus</taxon>
    </lineage>
</organism>
<dbReference type="RefSeq" id="WP_175374394.1">
    <property type="nucleotide sequence ID" value="NZ_JABWCS010000221.1"/>
</dbReference>
<evidence type="ECO:0000256" key="1">
    <source>
        <dbReference type="SAM" id="Phobius"/>
    </source>
</evidence>
<proteinExistence type="predicted"/>
<name>A0A850ETW4_9BACL</name>
<reference evidence="2" key="1">
    <citation type="submission" date="2020-06" db="EMBL/GenBank/DDBJ databases">
        <title>Paenibacillus sp. nov., isolated from soil.</title>
        <authorList>
            <person name="Seo Y.L."/>
        </authorList>
    </citation>
    <scope>NUCLEOTIDE SEQUENCE [LARGE SCALE GENOMIC DNA]</scope>
    <source>
        <strain evidence="2">JW14</strain>
    </source>
</reference>
<comment type="caution">
    <text evidence="2">The sequence shown here is derived from an EMBL/GenBank/DDBJ whole genome shotgun (WGS) entry which is preliminary data.</text>
</comment>
<feature type="transmembrane region" description="Helical" evidence="1">
    <location>
        <begin position="44"/>
        <end position="68"/>
    </location>
</feature>
<dbReference type="Proteomes" id="UP000564806">
    <property type="component" value="Unassembled WGS sequence"/>
</dbReference>
<keyword evidence="1" id="KW-0812">Transmembrane</keyword>
<keyword evidence="1" id="KW-1133">Transmembrane helix</keyword>
<dbReference type="EMBL" id="JABWCS010000221">
    <property type="protein sequence ID" value="NUU64026.1"/>
    <property type="molecule type" value="Genomic_DNA"/>
</dbReference>
<sequence length="77" mass="8243">MQQVEAGKEGEISANIQFTDAFSPGLSIGIGGALIAVSETFQWGILNGVIVALAVQLLFVILSLAFSFRELYVRGRL</sequence>
<evidence type="ECO:0000313" key="3">
    <source>
        <dbReference type="Proteomes" id="UP000564806"/>
    </source>
</evidence>
<gene>
    <name evidence="2" type="ORF">HPT30_27115</name>
</gene>
<keyword evidence="3" id="KW-1185">Reference proteome</keyword>
<protein>
    <submittedName>
        <fullName evidence="2">Uncharacterized protein</fullName>
    </submittedName>
</protein>